<dbReference type="InterPro" id="IPR006904">
    <property type="entry name" value="DUF716"/>
</dbReference>
<name>A0ABQ0F3Z3_APOSI</name>
<keyword evidence="5 7" id="KW-0472">Membrane</keyword>
<proteinExistence type="inferred from homology"/>
<evidence type="ECO:0000256" key="5">
    <source>
        <dbReference type="ARBA" id="ARBA00023136"/>
    </source>
</evidence>
<comment type="similarity">
    <text evidence="2">Belongs to the TMEM45 family.</text>
</comment>
<dbReference type="PANTHER" id="PTHR16007">
    <property type="entry name" value="EPIDIDYMAL MEMBRANE PROTEIN E9-RELATED"/>
    <property type="match status" value="1"/>
</dbReference>
<reference evidence="8 9" key="1">
    <citation type="submission" date="2024-08" db="EMBL/GenBank/DDBJ databases">
        <title>The draft genome of Apodemus speciosus.</title>
        <authorList>
            <person name="Nabeshima K."/>
            <person name="Suzuki S."/>
            <person name="Onuma M."/>
        </authorList>
    </citation>
    <scope>NUCLEOTIDE SEQUENCE [LARGE SCALE GENOMIC DNA]</scope>
    <source>
        <strain evidence="8">IB14-021</strain>
    </source>
</reference>
<accession>A0ABQ0F3Z3</accession>
<feature type="transmembrane region" description="Helical" evidence="7">
    <location>
        <begin position="123"/>
        <end position="144"/>
    </location>
</feature>
<evidence type="ECO:0000313" key="9">
    <source>
        <dbReference type="Proteomes" id="UP001623349"/>
    </source>
</evidence>
<keyword evidence="9" id="KW-1185">Reference proteome</keyword>
<evidence type="ECO:0000256" key="6">
    <source>
        <dbReference type="ARBA" id="ARBA00039264"/>
    </source>
</evidence>
<comment type="subcellular location">
    <subcellularLocation>
        <location evidence="1">Membrane</location>
        <topology evidence="1">Multi-pass membrane protein</topology>
    </subcellularLocation>
</comment>
<dbReference type="InterPro" id="IPR042127">
    <property type="entry name" value="TMEM45"/>
</dbReference>
<evidence type="ECO:0000256" key="4">
    <source>
        <dbReference type="ARBA" id="ARBA00022989"/>
    </source>
</evidence>
<keyword evidence="3 7" id="KW-0812">Transmembrane</keyword>
<feature type="transmembrane region" description="Helical" evidence="7">
    <location>
        <begin position="48"/>
        <end position="69"/>
    </location>
</feature>
<dbReference type="Pfam" id="PF04819">
    <property type="entry name" value="DUF716"/>
    <property type="match status" value="1"/>
</dbReference>
<evidence type="ECO:0000256" key="3">
    <source>
        <dbReference type="ARBA" id="ARBA00022692"/>
    </source>
</evidence>
<evidence type="ECO:0000313" key="8">
    <source>
        <dbReference type="EMBL" id="GAB1294006.1"/>
    </source>
</evidence>
<dbReference type="Proteomes" id="UP001623349">
    <property type="component" value="Unassembled WGS sequence"/>
</dbReference>
<keyword evidence="4 7" id="KW-1133">Transmembrane helix</keyword>
<evidence type="ECO:0000256" key="2">
    <source>
        <dbReference type="ARBA" id="ARBA00006948"/>
    </source>
</evidence>
<comment type="caution">
    <text evidence="8">The sequence shown here is derived from an EMBL/GenBank/DDBJ whole genome shotgun (WGS) entry which is preliminary data.</text>
</comment>
<sequence length="219" mass="25091">MANFKGHALPGSFFLIVGLWWSVKYPLKYFHQKGLKKNRLSHQQQRIEIIEGALKTLFAVIGILAEQFVPDGPHLHLYHADGWTKLMNWQHSTMYLFFGVSGIMDMLTYLYSHIVPLGLDRMVLAMAVFVEGNLIGFVLFPPFGRPEWDQKDMDNIMFITMCFCWHYVVAICITAVNHSLVYCFLTRVKRHAGGEIIGIQKLKSDDAYQSTLLSGSDEE</sequence>
<gene>
    <name evidence="8" type="ORF">APTSU1_000923900</name>
</gene>
<dbReference type="EMBL" id="BAAFST010000009">
    <property type="protein sequence ID" value="GAB1294006.1"/>
    <property type="molecule type" value="Genomic_DNA"/>
</dbReference>
<organism evidence="8 9">
    <name type="scientific">Apodemus speciosus</name>
    <name type="common">Large Japanese field mouse</name>
    <dbReference type="NCBI Taxonomy" id="105296"/>
    <lineage>
        <taxon>Eukaryota</taxon>
        <taxon>Metazoa</taxon>
        <taxon>Chordata</taxon>
        <taxon>Craniata</taxon>
        <taxon>Vertebrata</taxon>
        <taxon>Euteleostomi</taxon>
        <taxon>Mammalia</taxon>
        <taxon>Eutheria</taxon>
        <taxon>Euarchontoglires</taxon>
        <taxon>Glires</taxon>
        <taxon>Rodentia</taxon>
        <taxon>Myomorpha</taxon>
        <taxon>Muroidea</taxon>
        <taxon>Muridae</taxon>
        <taxon>Murinae</taxon>
        <taxon>Apodemus</taxon>
    </lineage>
</organism>
<feature type="transmembrane region" description="Helical" evidence="7">
    <location>
        <begin position="156"/>
        <end position="185"/>
    </location>
</feature>
<protein>
    <recommendedName>
        <fullName evidence="6">Transmembrane protein 45B</fullName>
    </recommendedName>
</protein>
<dbReference type="PANTHER" id="PTHR16007:SF59">
    <property type="entry name" value="TRANSMEMBRANE PROTEIN 45B"/>
    <property type="match status" value="1"/>
</dbReference>
<feature type="transmembrane region" description="Helical" evidence="7">
    <location>
        <begin position="6"/>
        <end position="27"/>
    </location>
</feature>
<feature type="transmembrane region" description="Helical" evidence="7">
    <location>
        <begin position="89"/>
        <end position="111"/>
    </location>
</feature>
<evidence type="ECO:0000256" key="7">
    <source>
        <dbReference type="SAM" id="Phobius"/>
    </source>
</evidence>
<evidence type="ECO:0000256" key="1">
    <source>
        <dbReference type="ARBA" id="ARBA00004141"/>
    </source>
</evidence>